<feature type="transmembrane region" description="Helical" evidence="1">
    <location>
        <begin position="6"/>
        <end position="24"/>
    </location>
</feature>
<evidence type="ECO:0000313" key="3">
    <source>
        <dbReference type="Proteomes" id="UP000503297"/>
    </source>
</evidence>
<sequence>MISTSYLLLIVATLAIGGAASFYVRNRINHYQKVPVSNGMTGAEAARQMLSYYGITDVPVQRGGEGQDFFDPRSNSVTLSPSVYDGRSITATATACHEVGHAYQFAQDYTPMKVRTAIVPAVNLASNAWIFLLMLGIVMNLGGFVELAIVMYGVVVLFSLVTLPVEFDASRRAMAYMGQVSLPEPERKGSFDVLRACALTYVAAALTSVLQLLWLLSQRQD</sequence>
<keyword evidence="1" id="KW-0472">Membrane</keyword>
<keyword evidence="1" id="KW-1133">Transmembrane helix</keyword>
<dbReference type="Pfam" id="PF04298">
    <property type="entry name" value="Zn_peptidase_2"/>
    <property type="match status" value="1"/>
</dbReference>
<reference evidence="3" key="1">
    <citation type="submission" date="2020-05" db="EMBL/GenBank/DDBJ databases">
        <title>Novel species in genus Nocardioides.</title>
        <authorList>
            <person name="Zhang G."/>
        </authorList>
    </citation>
    <scope>NUCLEOTIDE SEQUENCE [LARGE SCALE GENOMIC DNA]</scope>
    <source>
        <strain evidence="3">zg-1050</strain>
    </source>
</reference>
<dbReference type="Proteomes" id="UP000503297">
    <property type="component" value="Chromosome"/>
</dbReference>
<proteinExistence type="predicted"/>
<dbReference type="KEGG" id="bwa:HLV38_01445"/>
<feature type="transmembrane region" description="Helical" evidence="1">
    <location>
        <begin position="147"/>
        <end position="167"/>
    </location>
</feature>
<dbReference type="InterPro" id="IPR007395">
    <property type="entry name" value="Zn_peptidase_2"/>
</dbReference>
<dbReference type="RefSeq" id="WP_172300947.1">
    <property type="nucleotide sequence ID" value="NZ_CP053716.1"/>
</dbReference>
<gene>
    <name evidence="2" type="ORF">HLV38_01445</name>
</gene>
<feature type="transmembrane region" description="Helical" evidence="1">
    <location>
        <begin position="193"/>
        <end position="216"/>
    </location>
</feature>
<evidence type="ECO:0000313" key="2">
    <source>
        <dbReference type="EMBL" id="QKF06936.1"/>
    </source>
</evidence>
<evidence type="ECO:0000256" key="1">
    <source>
        <dbReference type="SAM" id="Phobius"/>
    </source>
</evidence>
<name>A0A6M8J4M5_9ACTN</name>
<dbReference type="PANTHER" id="PTHR36434:SF1">
    <property type="entry name" value="MEMBRANE PROTEASE YUGP-RELATED"/>
    <property type="match status" value="1"/>
</dbReference>
<dbReference type="EMBL" id="CP053716">
    <property type="protein sequence ID" value="QKF06936.1"/>
    <property type="molecule type" value="Genomic_DNA"/>
</dbReference>
<keyword evidence="1" id="KW-0812">Transmembrane</keyword>
<keyword evidence="3" id="KW-1185">Reference proteome</keyword>
<protein>
    <submittedName>
        <fullName evidence="2">Zinc metallopeptidase</fullName>
    </submittedName>
</protein>
<dbReference type="AlphaFoldDB" id="A0A6M8J4M5"/>
<organism evidence="2 3">
    <name type="scientific">Berryella wangjianweii</name>
    <dbReference type="NCBI Taxonomy" id="2734634"/>
    <lineage>
        <taxon>Bacteria</taxon>
        <taxon>Bacillati</taxon>
        <taxon>Actinomycetota</taxon>
        <taxon>Coriobacteriia</taxon>
        <taxon>Eggerthellales</taxon>
        <taxon>Eggerthellaceae</taxon>
        <taxon>Berryella</taxon>
    </lineage>
</organism>
<dbReference type="PANTHER" id="PTHR36434">
    <property type="entry name" value="MEMBRANE PROTEASE YUGP-RELATED"/>
    <property type="match status" value="1"/>
</dbReference>
<feature type="transmembrane region" description="Helical" evidence="1">
    <location>
        <begin position="121"/>
        <end position="141"/>
    </location>
</feature>
<accession>A0A6M8J4M5</accession>